<evidence type="ECO:0000313" key="3">
    <source>
        <dbReference type="EMBL" id="GLJ59904.1"/>
    </source>
</evidence>
<feature type="transmembrane region" description="Helical" evidence="2">
    <location>
        <begin position="69"/>
        <end position="90"/>
    </location>
</feature>
<feature type="transmembrane region" description="Helical" evidence="2">
    <location>
        <begin position="110"/>
        <end position="132"/>
    </location>
</feature>
<proteinExistence type="predicted"/>
<evidence type="ECO:0000313" key="4">
    <source>
        <dbReference type="Proteomes" id="UP001142462"/>
    </source>
</evidence>
<name>A0A9W6LUU9_9MICO</name>
<keyword evidence="2" id="KW-0472">Membrane</keyword>
<reference evidence="3" key="2">
    <citation type="submission" date="2023-01" db="EMBL/GenBank/DDBJ databases">
        <authorList>
            <person name="Sun Q."/>
            <person name="Evtushenko L."/>
        </authorList>
    </citation>
    <scope>NUCLEOTIDE SEQUENCE</scope>
    <source>
        <strain evidence="3">VKM Ac-1020</strain>
    </source>
</reference>
<keyword evidence="4" id="KW-1185">Reference proteome</keyword>
<keyword evidence="2" id="KW-0812">Transmembrane</keyword>
<feature type="transmembrane region" description="Helical" evidence="2">
    <location>
        <begin position="144"/>
        <end position="166"/>
    </location>
</feature>
<reference evidence="3" key="1">
    <citation type="journal article" date="2014" name="Int. J. Syst. Evol. Microbiol.">
        <title>Complete genome sequence of Corynebacterium casei LMG S-19264T (=DSM 44701T), isolated from a smear-ripened cheese.</title>
        <authorList>
            <consortium name="US DOE Joint Genome Institute (JGI-PGF)"/>
            <person name="Walter F."/>
            <person name="Albersmeier A."/>
            <person name="Kalinowski J."/>
            <person name="Ruckert C."/>
        </authorList>
    </citation>
    <scope>NUCLEOTIDE SEQUENCE</scope>
    <source>
        <strain evidence="3">VKM Ac-1020</strain>
    </source>
</reference>
<feature type="region of interest" description="Disordered" evidence="1">
    <location>
        <begin position="1"/>
        <end position="40"/>
    </location>
</feature>
<dbReference type="AlphaFoldDB" id="A0A9W6LUU9"/>
<keyword evidence="2" id="KW-1133">Transmembrane helix</keyword>
<accession>A0A9W6LUU9</accession>
<sequence length="168" mass="17744">MLSRDDDALRWEGDDDPTLDARSETAAEPGEPSEAPVLPEGWRAVGAGSETVPEDDAVEPAPAQGLGNVALVSLGLLGGVYLFWTIGWVLGTTRLAAWVQSGTDAVADVMFQASMWLAIATPVAWFAAVLILTRRAATWKRIVLLLAGAVVLVPWPFLMSGSFIVVGG</sequence>
<protein>
    <recommendedName>
        <fullName evidence="5">DNA polymerase III subunit gamma/tau</fullName>
    </recommendedName>
</protein>
<dbReference type="RefSeq" id="WP_271171642.1">
    <property type="nucleotide sequence ID" value="NZ_BSEJ01000001.1"/>
</dbReference>
<feature type="compositionally biased region" description="Basic and acidic residues" evidence="1">
    <location>
        <begin position="1"/>
        <end position="12"/>
    </location>
</feature>
<organism evidence="3 4">
    <name type="scientific">Microbacterium barkeri</name>
    <dbReference type="NCBI Taxonomy" id="33917"/>
    <lineage>
        <taxon>Bacteria</taxon>
        <taxon>Bacillati</taxon>
        <taxon>Actinomycetota</taxon>
        <taxon>Actinomycetes</taxon>
        <taxon>Micrococcales</taxon>
        <taxon>Microbacteriaceae</taxon>
        <taxon>Microbacterium</taxon>
    </lineage>
</organism>
<dbReference type="Proteomes" id="UP001142462">
    <property type="component" value="Unassembled WGS sequence"/>
</dbReference>
<gene>
    <name evidence="3" type="ORF">GCM10017576_00330</name>
</gene>
<dbReference type="EMBL" id="BSEJ01000001">
    <property type="protein sequence ID" value="GLJ59904.1"/>
    <property type="molecule type" value="Genomic_DNA"/>
</dbReference>
<evidence type="ECO:0000256" key="2">
    <source>
        <dbReference type="SAM" id="Phobius"/>
    </source>
</evidence>
<evidence type="ECO:0008006" key="5">
    <source>
        <dbReference type="Google" id="ProtNLM"/>
    </source>
</evidence>
<comment type="caution">
    <text evidence="3">The sequence shown here is derived from an EMBL/GenBank/DDBJ whole genome shotgun (WGS) entry which is preliminary data.</text>
</comment>
<evidence type="ECO:0000256" key="1">
    <source>
        <dbReference type="SAM" id="MobiDB-lite"/>
    </source>
</evidence>